<accession>A0A4Q0NSV5</accession>
<dbReference type="RefSeq" id="WP_128761586.1">
    <property type="nucleotide sequence ID" value="NZ_QOVI01000004.1"/>
</dbReference>
<proteinExistence type="predicted"/>
<dbReference type="EMBL" id="QOVI01000004">
    <property type="protein sequence ID" value="RXG14169.1"/>
    <property type="molecule type" value="Genomic_DNA"/>
</dbReference>
<evidence type="ECO:0000313" key="2">
    <source>
        <dbReference type="Proteomes" id="UP000289821"/>
    </source>
</evidence>
<keyword evidence="2" id="KW-1185">Reference proteome</keyword>
<reference evidence="1 2" key="1">
    <citation type="submission" date="2018-07" db="EMBL/GenBank/DDBJ databases">
        <title>Leeuwenhoekiella genomics.</title>
        <authorList>
            <person name="Tahon G."/>
            <person name="Willems A."/>
        </authorList>
    </citation>
    <scope>NUCLEOTIDE SEQUENCE [LARGE SCALE GENOMIC DNA]</scope>
    <source>
        <strain evidence="1 2">R-50232</strain>
    </source>
</reference>
<dbReference type="Proteomes" id="UP000289821">
    <property type="component" value="Unassembled WGS sequence"/>
</dbReference>
<organism evidence="1 2">
    <name type="scientific">Leeuwenhoekiella aestuarii</name>
    <dbReference type="NCBI Taxonomy" id="2249426"/>
    <lineage>
        <taxon>Bacteria</taxon>
        <taxon>Pseudomonadati</taxon>
        <taxon>Bacteroidota</taxon>
        <taxon>Flavobacteriia</taxon>
        <taxon>Flavobacteriales</taxon>
        <taxon>Flavobacteriaceae</taxon>
        <taxon>Leeuwenhoekiella</taxon>
    </lineage>
</organism>
<name>A0A4Q0NSV5_9FLAO</name>
<protein>
    <submittedName>
        <fullName evidence="1">Uncharacterized protein</fullName>
    </submittedName>
</protein>
<evidence type="ECO:0000313" key="1">
    <source>
        <dbReference type="EMBL" id="RXG14169.1"/>
    </source>
</evidence>
<comment type="caution">
    <text evidence="1">The sequence shown here is derived from an EMBL/GenBank/DDBJ whole genome shotgun (WGS) entry which is preliminary data.</text>
</comment>
<dbReference type="AlphaFoldDB" id="A0A4Q0NSV5"/>
<gene>
    <name evidence="1" type="ORF">DSM04_104277</name>
</gene>
<sequence length="102" mass="12025">MTKPENYTQFEDSLRADKPRENWPETLKSLWFIAKGDWEASHNIAQDINSPMGSLIHAHLHRIEGDDWNAKYWYRQAGRTFPNVSLDTELKQLVEKVLIEKK</sequence>
<dbReference type="OrthoDB" id="370799at2"/>